<evidence type="ECO:0000313" key="3">
    <source>
        <dbReference type="Proteomes" id="UP001107558"/>
    </source>
</evidence>
<evidence type="ECO:0000313" key="2">
    <source>
        <dbReference type="EMBL" id="KAG5673548.1"/>
    </source>
</evidence>
<comment type="caution">
    <text evidence="2">The sequence shown here is derived from an EMBL/GenBank/DDBJ whole genome shotgun (WGS) entry which is preliminary data.</text>
</comment>
<keyword evidence="3" id="KW-1185">Reference proteome</keyword>
<organism evidence="2 3">
    <name type="scientific">Polypedilum vanderplanki</name>
    <name type="common">Sleeping chironomid midge</name>
    <dbReference type="NCBI Taxonomy" id="319348"/>
    <lineage>
        <taxon>Eukaryota</taxon>
        <taxon>Metazoa</taxon>
        <taxon>Ecdysozoa</taxon>
        <taxon>Arthropoda</taxon>
        <taxon>Hexapoda</taxon>
        <taxon>Insecta</taxon>
        <taxon>Pterygota</taxon>
        <taxon>Neoptera</taxon>
        <taxon>Endopterygota</taxon>
        <taxon>Diptera</taxon>
        <taxon>Nematocera</taxon>
        <taxon>Chironomoidea</taxon>
        <taxon>Chironomidae</taxon>
        <taxon>Chironominae</taxon>
        <taxon>Polypedilum</taxon>
        <taxon>Polypedilum</taxon>
    </lineage>
</organism>
<feature type="region of interest" description="Disordered" evidence="1">
    <location>
        <begin position="39"/>
        <end position="73"/>
    </location>
</feature>
<dbReference type="AlphaFoldDB" id="A0A9J6BUI0"/>
<dbReference type="Proteomes" id="UP001107558">
    <property type="component" value="Chromosome 3"/>
</dbReference>
<sequence>MKCARMHLNDRRYKPPVVVSKCDSAPIISRPCVEKIIRQTNSSKSNKHRSCRSSSPQTSNSSTPDTTQKTPLIIVNLKISPDTKTLAPKNTKSAGSYNRKLPPYCVQYQNTLTKPLPTQHDANMKVINDFLVQGTIIGNQRRQKVDNNSPDIVVDCDETECDECDTTCESTLNMFSNINTDLLLSLDYYEMDSFGRLPGDSRANTPIKVNRPNSASVAQKTNRTVTPTLLAVPAGYRPLALRTPSPNTRAIIRVDIVSQNAKSEANLKDIDYNINRLKEKRGVRSPNE</sequence>
<feature type="compositionally biased region" description="Low complexity" evidence="1">
    <location>
        <begin position="53"/>
        <end position="68"/>
    </location>
</feature>
<accession>A0A9J6BUI0</accession>
<dbReference type="EMBL" id="JADBJN010000003">
    <property type="protein sequence ID" value="KAG5673548.1"/>
    <property type="molecule type" value="Genomic_DNA"/>
</dbReference>
<reference evidence="2" key="1">
    <citation type="submission" date="2021-03" db="EMBL/GenBank/DDBJ databases">
        <title>Chromosome level genome of the anhydrobiotic midge Polypedilum vanderplanki.</title>
        <authorList>
            <person name="Yoshida Y."/>
            <person name="Kikawada T."/>
            <person name="Gusev O."/>
        </authorList>
    </citation>
    <scope>NUCLEOTIDE SEQUENCE</scope>
    <source>
        <strain evidence="2">NIAS01</strain>
        <tissue evidence="2">Whole body or cell culture</tissue>
    </source>
</reference>
<protein>
    <submittedName>
        <fullName evidence="2">Uncharacterized protein</fullName>
    </submittedName>
</protein>
<gene>
    <name evidence="2" type="ORF">PVAND_003588</name>
</gene>
<name>A0A9J6BUI0_POLVA</name>
<proteinExistence type="predicted"/>
<evidence type="ECO:0000256" key="1">
    <source>
        <dbReference type="SAM" id="MobiDB-lite"/>
    </source>
</evidence>
<dbReference type="OrthoDB" id="7756355at2759"/>